<dbReference type="PANTHER" id="PTHR10696:SF54">
    <property type="entry name" value="FAMILY OXIDOREDUCTASE, PUTATIVE (AFU_ORTHOLOGUE AFUA_4G13850)-RELATED"/>
    <property type="match status" value="1"/>
</dbReference>
<dbReference type="AlphaFoldDB" id="A0A1Y1YQP5"/>
<proteinExistence type="predicted"/>
<sequence>MADTVSLSTRSSQSSIRSSASTTPSVYDKLPGMVSGPMVWKGAELDPLKYVLQLQAHEIANIRAAILAFKLSGLPRSSVTQATFPLAEELAKKLASISDEVHNGWGVAVLRGLDAARLNDEEATIAFVGISSYVCPSRATDSYANQTLSHIRDATHDAVPKGAEHLGLAGSKLPVAMDFHSDRFSGDVLALHVRNDGGADSGGEQFIASFWQIYNELLETEPSVLETMAAADWPFELKQPNAPPYLELGPTLFFADGKPICQLVKAPLLGSPQIPRSSDMPCLSQEQHHALEVVEGLARRFSSKLDRRVGDIQYIHNLSMLHARSAYGSKSSSSPGQRHLLRMFLRDPRKMWTKPNTCRTNFVDPFEEGREQDIPIVDLDPRRKISGRESHG</sequence>
<dbReference type="OrthoDB" id="272271at2759"/>
<dbReference type="PANTHER" id="PTHR10696">
    <property type="entry name" value="GAMMA-BUTYROBETAINE HYDROXYLASE-RELATED"/>
    <property type="match status" value="1"/>
</dbReference>
<dbReference type="Gene3D" id="3.60.130.10">
    <property type="entry name" value="Clavaminate synthase-like"/>
    <property type="match status" value="1"/>
</dbReference>
<dbReference type="Proteomes" id="UP000193144">
    <property type="component" value="Unassembled WGS sequence"/>
</dbReference>
<evidence type="ECO:0000259" key="3">
    <source>
        <dbReference type="Pfam" id="PF02668"/>
    </source>
</evidence>
<protein>
    <recommendedName>
        <fullName evidence="3">TauD/TfdA-like domain-containing protein</fullName>
    </recommendedName>
</protein>
<dbReference type="GO" id="GO:0016491">
    <property type="term" value="F:oxidoreductase activity"/>
    <property type="evidence" value="ECO:0007669"/>
    <property type="project" value="UniProtKB-KW"/>
</dbReference>
<dbReference type="InterPro" id="IPR050411">
    <property type="entry name" value="AlphaKG_dependent_hydroxylases"/>
</dbReference>
<keyword evidence="5" id="KW-1185">Reference proteome</keyword>
<dbReference type="InterPro" id="IPR042098">
    <property type="entry name" value="TauD-like_sf"/>
</dbReference>
<evidence type="ECO:0000256" key="1">
    <source>
        <dbReference type="ARBA" id="ARBA00023002"/>
    </source>
</evidence>
<evidence type="ECO:0000256" key="2">
    <source>
        <dbReference type="SAM" id="MobiDB-lite"/>
    </source>
</evidence>
<feature type="domain" description="TauD/TfdA-like" evidence="3">
    <location>
        <begin position="81"/>
        <end position="343"/>
    </location>
</feature>
<reference evidence="4 5" key="1">
    <citation type="submission" date="2016-07" db="EMBL/GenBank/DDBJ databases">
        <title>Pervasive Adenine N6-methylation of Active Genes in Fungi.</title>
        <authorList>
            <consortium name="DOE Joint Genome Institute"/>
            <person name="Mondo S.J."/>
            <person name="Dannebaum R.O."/>
            <person name="Kuo R.C."/>
            <person name="Labutti K."/>
            <person name="Haridas S."/>
            <person name="Kuo A."/>
            <person name="Salamov A."/>
            <person name="Ahrendt S.R."/>
            <person name="Lipzen A."/>
            <person name="Sullivan W."/>
            <person name="Andreopoulos W.B."/>
            <person name="Clum A."/>
            <person name="Lindquist E."/>
            <person name="Daum C."/>
            <person name="Ramamoorthy G.K."/>
            <person name="Gryganskyi A."/>
            <person name="Culley D."/>
            <person name="Magnuson J.K."/>
            <person name="James T.Y."/>
            <person name="O'Malley M.A."/>
            <person name="Stajich J.E."/>
            <person name="Spatafora J.W."/>
            <person name="Visel A."/>
            <person name="Grigoriev I.V."/>
        </authorList>
    </citation>
    <scope>NUCLEOTIDE SEQUENCE [LARGE SCALE GENOMIC DNA]</scope>
    <source>
        <strain evidence="4 5">CBS 115471</strain>
    </source>
</reference>
<dbReference type="InterPro" id="IPR003819">
    <property type="entry name" value="TauD/TfdA-like"/>
</dbReference>
<organism evidence="4 5">
    <name type="scientific">Clohesyomyces aquaticus</name>
    <dbReference type="NCBI Taxonomy" id="1231657"/>
    <lineage>
        <taxon>Eukaryota</taxon>
        <taxon>Fungi</taxon>
        <taxon>Dikarya</taxon>
        <taxon>Ascomycota</taxon>
        <taxon>Pezizomycotina</taxon>
        <taxon>Dothideomycetes</taxon>
        <taxon>Pleosporomycetidae</taxon>
        <taxon>Pleosporales</taxon>
        <taxon>Lindgomycetaceae</taxon>
        <taxon>Clohesyomyces</taxon>
    </lineage>
</organism>
<comment type="caution">
    <text evidence="4">The sequence shown here is derived from an EMBL/GenBank/DDBJ whole genome shotgun (WGS) entry which is preliminary data.</text>
</comment>
<dbReference type="Pfam" id="PF02668">
    <property type="entry name" value="TauD"/>
    <property type="match status" value="1"/>
</dbReference>
<feature type="region of interest" description="Disordered" evidence="2">
    <location>
        <begin position="1"/>
        <end position="24"/>
    </location>
</feature>
<keyword evidence="1" id="KW-0560">Oxidoreductase</keyword>
<gene>
    <name evidence="4" type="ORF">BCR34DRAFT_494590</name>
</gene>
<dbReference type="STRING" id="1231657.A0A1Y1YQP5"/>
<name>A0A1Y1YQP5_9PLEO</name>
<accession>A0A1Y1YQP5</accession>
<evidence type="ECO:0000313" key="5">
    <source>
        <dbReference type="Proteomes" id="UP000193144"/>
    </source>
</evidence>
<dbReference type="EMBL" id="MCFA01000184">
    <property type="protein sequence ID" value="ORY00358.1"/>
    <property type="molecule type" value="Genomic_DNA"/>
</dbReference>
<evidence type="ECO:0000313" key="4">
    <source>
        <dbReference type="EMBL" id="ORY00358.1"/>
    </source>
</evidence>
<feature type="region of interest" description="Disordered" evidence="2">
    <location>
        <begin position="373"/>
        <end position="392"/>
    </location>
</feature>
<dbReference type="SUPFAM" id="SSF51197">
    <property type="entry name" value="Clavaminate synthase-like"/>
    <property type="match status" value="1"/>
</dbReference>